<feature type="domain" description="Knr4/Smi1-like" evidence="1">
    <location>
        <begin position="159"/>
        <end position="297"/>
    </location>
</feature>
<dbReference type="InterPro" id="IPR037883">
    <property type="entry name" value="Knr4/Smi1-like_sf"/>
</dbReference>
<name>A0ABN2B1P1_9ACTN</name>
<reference evidence="2 3" key="1">
    <citation type="journal article" date="2019" name="Int. J. Syst. Evol. Microbiol.">
        <title>The Global Catalogue of Microorganisms (GCM) 10K type strain sequencing project: providing services to taxonomists for standard genome sequencing and annotation.</title>
        <authorList>
            <consortium name="The Broad Institute Genomics Platform"/>
            <consortium name="The Broad Institute Genome Sequencing Center for Infectious Disease"/>
            <person name="Wu L."/>
            <person name="Ma J."/>
        </authorList>
    </citation>
    <scope>NUCLEOTIDE SEQUENCE [LARGE SCALE GENOMIC DNA]</scope>
    <source>
        <strain evidence="2 3">JCM 15933</strain>
    </source>
</reference>
<dbReference type="Gene3D" id="3.40.1580.10">
    <property type="entry name" value="SMI1/KNR4-like"/>
    <property type="match status" value="1"/>
</dbReference>
<gene>
    <name evidence="2" type="ORF">GCM10009827_055770</name>
</gene>
<organism evidence="2 3">
    <name type="scientific">Dactylosporangium maewongense</name>
    <dbReference type="NCBI Taxonomy" id="634393"/>
    <lineage>
        <taxon>Bacteria</taxon>
        <taxon>Bacillati</taxon>
        <taxon>Actinomycetota</taxon>
        <taxon>Actinomycetes</taxon>
        <taxon>Micromonosporales</taxon>
        <taxon>Micromonosporaceae</taxon>
        <taxon>Dactylosporangium</taxon>
    </lineage>
</organism>
<dbReference type="PANTHER" id="PTHR47432:SF1">
    <property type="entry name" value="CELL WALL ASSEMBLY REGULATOR SMI1"/>
    <property type="match status" value="1"/>
</dbReference>
<accession>A0ABN2B1P1</accession>
<dbReference type="Proteomes" id="UP001501470">
    <property type="component" value="Unassembled WGS sequence"/>
</dbReference>
<keyword evidence="3" id="KW-1185">Reference proteome</keyword>
<dbReference type="SUPFAM" id="SSF160631">
    <property type="entry name" value="SMI1/KNR4-like"/>
    <property type="match status" value="1"/>
</dbReference>
<dbReference type="SUPFAM" id="SSF52058">
    <property type="entry name" value="L domain-like"/>
    <property type="match status" value="1"/>
</dbReference>
<dbReference type="RefSeq" id="WP_344505110.1">
    <property type="nucleotide sequence ID" value="NZ_BAAAQD010000011.1"/>
</dbReference>
<dbReference type="Pfam" id="PF09346">
    <property type="entry name" value="SMI1_KNR4"/>
    <property type="match status" value="1"/>
</dbReference>
<comment type="caution">
    <text evidence="2">The sequence shown here is derived from an EMBL/GenBank/DDBJ whole genome shotgun (WGS) entry which is preliminary data.</text>
</comment>
<dbReference type="SMART" id="SM00860">
    <property type="entry name" value="SMI1_KNR4"/>
    <property type="match status" value="1"/>
</dbReference>
<dbReference type="Gene3D" id="3.80.10.10">
    <property type="entry name" value="Ribonuclease Inhibitor"/>
    <property type="match status" value="1"/>
</dbReference>
<evidence type="ECO:0000313" key="2">
    <source>
        <dbReference type="EMBL" id="GAA1530903.1"/>
    </source>
</evidence>
<evidence type="ECO:0000259" key="1">
    <source>
        <dbReference type="SMART" id="SM00860"/>
    </source>
</evidence>
<dbReference type="InterPro" id="IPR051873">
    <property type="entry name" value="KNR4/SMI1_regulator"/>
</dbReference>
<dbReference type="InterPro" id="IPR032675">
    <property type="entry name" value="LRR_dom_sf"/>
</dbReference>
<sequence length="489" mass="52031">MAADGVAEAFERFARHMYEQAPDGWHTAVLSADIVRNGHGGEGVRYLREDGTGIYQPSMDHRAVGPVLVELFHDLAAGERFRNVLAHLTLDAAGRFDAAARFDLRGSNVGNTYTAVLRDGLPPESLDPEPVAADPSYAGDPDRAVTLLRALDQADLNPPATEEAIAAAEAALGFPLPPDLRALYTVADGGGDDIMDGLRWLTLAGLGNADLTSAPQPGGWTTRWDRVVLDAEPFDTVRRATGRPGWIPFAEDYDGNFLAVDLAPARLGRPGQVIRIGNSHADGPEYVADSVTSLLAGAAADPDADAEPVVVGPHSLRPTAQAVRLKGAGIDSAPLAGLRHLRRLWSSGPIDLTPVRHLPVECLQINVGSSLAPLAGHPTLRTLTLWPGATPVTLAPLRDVPNLHGLALAGAATVTDLETVAELTGLWYLELSFDQWQRIRPALDRLDNLHAVTLGGNPTARQAIEWRSFFDSDPHVTARLSRAATGLAG</sequence>
<dbReference type="PANTHER" id="PTHR47432">
    <property type="entry name" value="CELL WALL ASSEMBLY REGULATOR SMI1"/>
    <property type="match status" value="1"/>
</dbReference>
<proteinExistence type="predicted"/>
<dbReference type="EMBL" id="BAAAQD010000011">
    <property type="protein sequence ID" value="GAA1530903.1"/>
    <property type="molecule type" value="Genomic_DNA"/>
</dbReference>
<dbReference type="InterPro" id="IPR018958">
    <property type="entry name" value="Knr4/Smi1-like_dom"/>
</dbReference>
<evidence type="ECO:0000313" key="3">
    <source>
        <dbReference type="Proteomes" id="UP001501470"/>
    </source>
</evidence>
<protein>
    <recommendedName>
        <fullName evidence="1">Knr4/Smi1-like domain-containing protein</fullName>
    </recommendedName>
</protein>